<proteinExistence type="predicted"/>
<dbReference type="InterPro" id="IPR039930">
    <property type="entry name" value="RALGAPB"/>
</dbReference>
<reference evidence="1 2" key="1">
    <citation type="submission" date="2024-05" db="EMBL/GenBank/DDBJ databases">
        <title>Genome sequencing and assembly of Indian major carp, Cirrhinus mrigala (Hamilton, 1822).</title>
        <authorList>
            <person name="Mohindra V."/>
            <person name="Chowdhury L.M."/>
            <person name="Lal K."/>
            <person name="Jena J.K."/>
        </authorList>
    </citation>
    <scope>NUCLEOTIDE SEQUENCE [LARGE SCALE GENOMIC DNA]</scope>
    <source>
        <strain evidence="1">CM1030</strain>
        <tissue evidence="1">Blood</tissue>
    </source>
</reference>
<dbReference type="PANTHER" id="PTHR21344">
    <property type="entry name" value="RAL GTPASE-ACTIVATING PROTEIN SUBUNIT BETA"/>
    <property type="match status" value="1"/>
</dbReference>
<dbReference type="AlphaFoldDB" id="A0ABD0R1D8"/>
<accession>A0ABD0R1D8</accession>
<dbReference type="PANTHER" id="PTHR21344:SF1">
    <property type="entry name" value="RAL GTPASE-ACTIVATING PROTEIN SUBUNIT BETA"/>
    <property type="match status" value="1"/>
</dbReference>
<dbReference type="EMBL" id="JAMKFB020000006">
    <property type="protein sequence ID" value="KAL0191802.1"/>
    <property type="molecule type" value="Genomic_DNA"/>
</dbReference>
<keyword evidence="2" id="KW-1185">Reference proteome</keyword>
<protein>
    <submittedName>
        <fullName evidence="1">Uncharacterized protein</fullName>
    </submittedName>
</protein>
<evidence type="ECO:0000313" key="2">
    <source>
        <dbReference type="Proteomes" id="UP001529510"/>
    </source>
</evidence>
<feature type="non-terminal residue" evidence="1">
    <location>
        <position position="67"/>
    </location>
</feature>
<dbReference type="Proteomes" id="UP001529510">
    <property type="component" value="Unassembled WGS sequence"/>
</dbReference>
<sequence>VKWTMEVLCYGLTLPLDGDTVKLCVDVYTDWIMALVSPRDSIPQPIIKEPNLYVQTILKHLHNLFLP</sequence>
<name>A0ABD0R1D8_CIRMR</name>
<feature type="non-terminal residue" evidence="1">
    <location>
        <position position="1"/>
    </location>
</feature>
<organism evidence="1 2">
    <name type="scientific">Cirrhinus mrigala</name>
    <name type="common">Mrigala</name>
    <dbReference type="NCBI Taxonomy" id="683832"/>
    <lineage>
        <taxon>Eukaryota</taxon>
        <taxon>Metazoa</taxon>
        <taxon>Chordata</taxon>
        <taxon>Craniata</taxon>
        <taxon>Vertebrata</taxon>
        <taxon>Euteleostomi</taxon>
        <taxon>Actinopterygii</taxon>
        <taxon>Neopterygii</taxon>
        <taxon>Teleostei</taxon>
        <taxon>Ostariophysi</taxon>
        <taxon>Cypriniformes</taxon>
        <taxon>Cyprinidae</taxon>
        <taxon>Labeoninae</taxon>
        <taxon>Labeonini</taxon>
        <taxon>Cirrhinus</taxon>
    </lineage>
</organism>
<comment type="caution">
    <text evidence="1">The sequence shown here is derived from an EMBL/GenBank/DDBJ whole genome shotgun (WGS) entry which is preliminary data.</text>
</comment>
<gene>
    <name evidence="1" type="ORF">M9458_014500</name>
</gene>
<evidence type="ECO:0000313" key="1">
    <source>
        <dbReference type="EMBL" id="KAL0191802.1"/>
    </source>
</evidence>